<dbReference type="InterPro" id="IPR055348">
    <property type="entry name" value="DctQ"/>
</dbReference>
<feature type="transmembrane region" description="Helical" evidence="9">
    <location>
        <begin position="422"/>
        <end position="444"/>
    </location>
</feature>
<gene>
    <name evidence="12" type="ORF">NBZ79_05435</name>
</gene>
<dbReference type="PANTHER" id="PTHR33362">
    <property type="entry name" value="SIALIC ACID TRAP TRANSPORTER PERMEASE PROTEIN SIAT-RELATED"/>
    <property type="match status" value="1"/>
</dbReference>
<reference evidence="12" key="1">
    <citation type="submission" date="2022-06" db="EMBL/GenBank/DDBJ databases">
        <title>Sneathiella actinostolidae sp. nov., isolated from a sea anemonein the Western Pacific Ocean.</title>
        <authorList>
            <person name="Wei M.J."/>
        </authorList>
    </citation>
    <scope>NUCLEOTIDE SEQUENCE</scope>
    <source>
        <strain evidence="12">PHK-P5</strain>
    </source>
</reference>
<feature type="transmembrane region" description="Helical" evidence="9">
    <location>
        <begin position="523"/>
        <end position="544"/>
    </location>
</feature>
<evidence type="ECO:0000256" key="1">
    <source>
        <dbReference type="ARBA" id="ARBA00004429"/>
    </source>
</evidence>
<accession>A0ABY4WAX7</accession>
<keyword evidence="4 8" id="KW-0997">Cell inner membrane</keyword>
<dbReference type="RefSeq" id="WP_251936139.1">
    <property type="nucleotide sequence ID" value="NZ_CP098747.1"/>
</dbReference>
<feature type="transmembrane region" description="Helical" evidence="9">
    <location>
        <begin position="386"/>
        <end position="410"/>
    </location>
</feature>
<feature type="transmembrane region" description="Helical" evidence="9">
    <location>
        <begin position="341"/>
        <end position="365"/>
    </location>
</feature>
<dbReference type="InterPro" id="IPR004681">
    <property type="entry name" value="TRAP_DctM"/>
</dbReference>
<keyword evidence="3" id="KW-1003">Cell membrane</keyword>
<dbReference type="EMBL" id="CP098747">
    <property type="protein sequence ID" value="USG62419.1"/>
    <property type="molecule type" value="Genomic_DNA"/>
</dbReference>
<feature type="transmembrane region" description="Helical" evidence="9">
    <location>
        <begin position="61"/>
        <end position="79"/>
    </location>
</feature>
<sequence length="679" mass="71995">MEKVEKIGVEAADTLSHPGTILAQLSRYLGILSVVTMLVSVNIEVFGRTLFDYSTIWVTEVSTYLIVAITFLGAAYVASKNAHVSVDLVPARLSPALRKNVMVATNWMAVFVCIVVLWKTTAFFLESFQNASRSWSLLNTPLWIPQSTICIGMFFLVLFLVFKIKTESNQNSAATTLAIFPILAAILFSVVDGLGQMPGAMGSISGIYIIAGLVVASCFLVSGPNTIMILMALVLPLIVLFLLSDSSDLTLKAAVLIGALFFLLLAGLPVVFTLFFIGIVTMWFWLPPISLTYIGERAWGAVNTFELTAIPMFVLMGAILVRSNASGEMFTAARKGLGRVAGGLAHASIAASGIFAAVSGSSLATAATMGRVAGPEMMKEGYRPELAFGVLAAGGTLGILIPPSIAMIIYGPLAGVPVTDLFLAGILPGLLMIAAFVLVVVLWVTIDPKAAPEGKAFSWIDKLYSLKGVAPFLALMAMVLGSLYLGIATPTEAGAVGVFGALLISLLRRTLSLKEFLAAVEDAALATSMLLMIAVGAAIMSFGVDYLSMPQQLVLFVQSLGLPDLGLFIAIVILYLILGMFVEPISMVLMTLPVILPVIIAAGWDPLWFGVILVMLVEIGLITPPVGMIIYVLAGVTEGEVSIGQISIGTIPFVGAFLAMVFVFFALPELITIIPDMTK</sequence>
<protein>
    <submittedName>
        <fullName evidence="12">TRAP transporter large permease subunit</fullName>
    </submittedName>
</protein>
<evidence type="ECO:0000259" key="10">
    <source>
        <dbReference type="Pfam" id="PF04290"/>
    </source>
</evidence>
<evidence type="ECO:0000313" key="12">
    <source>
        <dbReference type="EMBL" id="USG62419.1"/>
    </source>
</evidence>
<keyword evidence="5 9" id="KW-0812">Transmembrane</keyword>
<feature type="transmembrane region" description="Helical" evidence="9">
    <location>
        <begin position="646"/>
        <end position="667"/>
    </location>
</feature>
<evidence type="ECO:0000256" key="7">
    <source>
        <dbReference type="ARBA" id="ARBA00023136"/>
    </source>
</evidence>
<comment type="subcellular location">
    <subcellularLocation>
        <location evidence="1 8">Cell inner membrane</location>
        <topology evidence="1 8">Multi-pass membrane protein</topology>
    </subcellularLocation>
</comment>
<proteinExistence type="predicted"/>
<name>A0ABY4WAX7_9PROT</name>
<keyword evidence="13" id="KW-1185">Reference proteome</keyword>
<dbReference type="Pfam" id="PF04290">
    <property type="entry name" value="DctQ"/>
    <property type="match status" value="1"/>
</dbReference>
<feature type="transmembrane region" description="Helical" evidence="9">
    <location>
        <begin position="100"/>
        <end position="118"/>
    </location>
</feature>
<keyword evidence="7 9" id="KW-0472">Membrane</keyword>
<keyword evidence="2 8" id="KW-0813">Transport</keyword>
<dbReference type="Pfam" id="PF06808">
    <property type="entry name" value="DctM"/>
    <property type="match status" value="1"/>
</dbReference>
<evidence type="ECO:0000256" key="5">
    <source>
        <dbReference type="ARBA" id="ARBA00022692"/>
    </source>
</evidence>
<feature type="transmembrane region" description="Helical" evidence="9">
    <location>
        <begin position="493"/>
        <end position="511"/>
    </location>
</feature>
<evidence type="ECO:0000256" key="9">
    <source>
        <dbReference type="SAM" id="Phobius"/>
    </source>
</evidence>
<evidence type="ECO:0000256" key="4">
    <source>
        <dbReference type="ARBA" id="ARBA00022519"/>
    </source>
</evidence>
<feature type="transmembrane region" description="Helical" evidence="9">
    <location>
        <begin position="142"/>
        <end position="162"/>
    </location>
</feature>
<evidence type="ECO:0000313" key="13">
    <source>
        <dbReference type="Proteomes" id="UP001056291"/>
    </source>
</evidence>
<evidence type="ECO:0000256" key="8">
    <source>
        <dbReference type="RuleBase" id="RU369079"/>
    </source>
</evidence>
<feature type="transmembrane region" description="Helical" evidence="9">
    <location>
        <begin position="200"/>
        <end position="220"/>
    </location>
</feature>
<evidence type="ECO:0000256" key="6">
    <source>
        <dbReference type="ARBA" id="ARBA00022989"/>
    </source>
</evidence>
<dbReference type="Proteomes" id="UP001056291">
    <property type="component" value="Chromosome"/>
</dbReference>
<feature type="transmembrane region" description="Helical" evidence="9">
    <location>
        <begin position="174"/>
        <end position="194"/>
    </location>
</feature>
<dbReference type="NCBIfam" id="TIGR00786">
    <property type="entry name" value="dctM"/>
    <property type="match status" value="1"/>
</dbReference>
<dbReference type="InterPro" id="IPR010656">
    <property type="entry name" value="DctM"/>
</dbReference>
<feature type="domain" description="Tripartite ATP-independent periplasmic transporters DctQ component" evidence="10">
    <location>
        <begin position="37"/>
        <end position="162"/>
    </location>
</feature>
<dbReference type="PANTHER" id="PTHR33362:SF5">
    <property type="entry name" value="C4-DICARBOXYLATE TRAP TRANSPORTER LARGE PERMEASE PROTEIN DCTM"/>
    <property type="match status" value="1"/>
</dbReference>
<evidence type="ECO:0000256" key="2">
    <source>
        <dbReference type="ARBA" id="ARBA00022448"/>
    </source>
</evidence>
<feature type="transmembrane region" description="Helical" evidence="9">
    <location>
        <begin position="556"/>
        <end position="578"/>
    </location>
</feature>
<feature type="transmembrane region" description="Helical" evidence="9">
    <location>
        <begin position="298"/>
        <end position="321"/>
    </location>
</feature>
<comment type="function">
    <text evidence="8">Part of the tripartite ATP-independent periplasmic (TRAP) transport system.</text>
</comment>
<feature type="transmembrane region" description="Helical" evidence="9">
    <location>
        <begin position="585"/>
        <end position="604"/>
    </location>
</feature>
<organism evidence="12 13">
    <name type="scientific">Sneathiella marina</name>
    <dbReference type="NCBI Taxonomy" id="2950108"/>
    <lineage>
        <taxon>Bacteria</taxon>
        <taxon>Pseudomonadati</taxon>
        <taxon>Pseudomonadota</taxon>
        <taxon>Alphaproteobacteria</taxon>
        <taxon>Sneathiellales</taxon>
        <taxon>Sneathiellaceae</taxon>
        <taxon>Sneathiella</taxon>
    </lineage>
</organism>
<feature type="transmembrane region" description="Helical" evidence="9">
    <location>
        <begin position="464"/>
        <end position="487"/>
    </location>
</feature>
<feature type="transmembrane region" description="Helical" evidence="9">
    <location>
        <begin position="256"/>
        <end position="286"/>
    </location>
</feature>
<keyword evidence="6 9" id="KW-1133">Transmembrane helix</keyword>
<dbReference type="PRINTS" id="PR00173">
    <property type="entry name" value="EDTRNSPORT"/>
</dbReference>
<feature type="transmembrane region" description="Helical" evidence="9">
    <location>
        <begin position="21"/>
        <end position="41"/>
    </location>
</feature>
<feature type="transmembrane region" description="Helical" evidence="9">
    <location>
        <begin position="610"/>
        <end position="634"/>
    </location>
</feature>
<evidence type="ECO:0000259" key="11">
    <source>
        <dbReference type="Pfam" id="PF06808"/>
    </source>
</evidence>
<evidence type="ECO:0000256" key="3">
    <source>
        <dbReference type="ARBA" id="ARBA00022475"/>
    </source>
</evidence>
<feature type="transmembrane region" description="Helical" evidence="9">
    <location>
        <begin position="227"/>
        <end position="244"/>
    </location>
</feature>
<feature type="domain" description="TRAP C4-dicarboxylate transport system permease DctM subunit" evidence="11">
    <location>
        <begin position="258"/>
        <end position="670"/>
    </location>
</feature>